<evidence type="ECO:0000256" key="1">
    <source>
        <dbReference type="SAM" id="MobiDB-lite"/>
    </source>
</evidence>
<keyword evidence="3" id="KW-1185">Reference proteome</keyword>
<dbReference type="OrthoDB" id="6283219at2759"/>
<protein>
    <submittedName>
        <fullName evidence="2">Uncharacterized protein</fullName>
    </submittedName>
</protein>
<dbReference type="PANTHER" id="PTHR47331">
    <property type="entry name" value="PHD-TYPE DOMAIN-CONTAINING PROTEIN"/>
    <property type="match status" value="1"/>
</dbReference>
<reference evidence="2" key="1">
    <citation type="submission" date="2021-10" db="EMBL/GenBank/DDBJ databases">
        <title>Tropical sea cucumber genome reveals ecological adaptation and Cuvierian tubules defense mechanism.</title>
        <authorList>
            <person name="Chen T."/>
        </authorList>
    </citation>
    <scope>NUCLEOTIDE SEQUENCE</scope>
    <source>
        <strain evidence="2">Nanhai2018</strain>
        <tissue evidence="2">Muscle</tissue>
    </source>
</reference>
<proteinExistence type="predicted"/>
<dbReference type="EMBL" id="JAIZAY010000015">
    <property type="protein sequence ID" value="KAJ8027693.1"/>
    <property type="molecule type" value="Genomic_DNA"/>
</dbReference>
<organism evidence="2 3">
    <name type="scientific">Holothuria leucospilota</name>
    <name type="common">Black long sea cucumber</name>
    <name type="synonym">Mertensiothuria leucospilota</name>
    <dbReference type="NCBI Taxonomy" id="206669"/>
    <lineage>
        <taxon>Eukaryota</taxon>
        <taxon>Metazoa</taxon>
        <taxon>Echinodermata</taxon>
        <taxon>Eleutherozoa</taxon>
        <taxon>Echinozoa</taxon>
        <taxon>Holothuroidea</taxon>
        <taxon>Aspidochirotacea</taxon>
        <taxon>Aspidochirotida</taxon>
        <taxon>Holothuriidae</taxon>
        <taxon>Holothuria</taxon>
    </lineage>
</organism>
<accession>A0A9Q1BJC4</accession>
<feature type="region of interest" description="Disordered" evidence="1">
    <location>
        <begin position="38"/>
        <end position="70"/>
    </location>
</feature>
<feature type="compositionally biased region" description="Low complexity" evidence="1">
    <location>
        <begin position="59"/>
        <end position="69"/>
    </location>
</feature>
<evidence type="ECO:0000313" key="3">
    <source>
        <dbReference type="Proteomes" id="UP001152320"/>
    </source>
</evidence>
<evidence type="ECO:0000313" key="2">
    <source>
        <dbReference type="EMBL" id="KAJ8027693.1"/>
    </source>
</evidence>
<name>A0A9Q1BJC4_HOLLE</name>
<dbReference type="Proteomes" id="UP001152320">
    <property type="component" value="Chromosome 15"/>
</dbReference>
<gene>
    <name evidence="2" type="ORF">HOLleu_29718</name>
</gene>
<dbReference type="AlphaFoldDB" id="A0A9Q1BJC4"/>
<sequence>MSVLNEECADTKVAFWQREAMLDMQACVPCPTPGSAYGGPSDHSYGSRPDTHDVKEQIGSGTTGTSGPTQELVTFDGSPENFWTFRNSFRTNIEGKCLDDRTRLTYLIQFCTGKARKSIENCILMQPGEGYAMAKMILADQFGQNYMASKVLLNKVLNREP</sequence>
<comment type="caution">
    <text evidence="2">The sequence shown here is derived from an EMBL/GenBank/DDBJ whole genome shotgun (WGS) entry which is preliminary data.</text>
</comment>